<dbReference type="SUPFAM" id="SSF52833">
    <property type="entry name" value="Thioredoxin-like"/>
    <property type="match status" value="1"/>
</dbReference>
<dbReference type="Pfam" id="PF22041">
    <property type="entry name" value="GST_C_7"/>
    <property type="match status" value="1"/>
</dbReference>
<dbReference type="AlphaFoldDB" id="A0A0C4WJL1"/>
<dbReference type="GO" id="GO:0006559">
    <property type="term" value="P:L-phenylalanine catabolic process"/>
    <property type="evidence" value="ECO:0007669"/>
    <property type="project" value="TreeGrafter"/>
</dbReference>
<gene>
    <name evidence="2" type="ORF">Achr_5670</name>
</gene>
<reference evidence="2 3" key="1">
    <citation type="journal article" date="2015" name="PLoS ONE">
        <title>Azotobacter Genomes: The Genome of Azotobacter chroococcum NCIMB 8003 (ATCC 4412).</title>
        <authorList>
            <person name="Robson R.L."/>
            <person name="Jones R."/>
            <person name="Robson R.M."/>
            <person name="Schwartz A."/>
            <person name="Richardson T.H."/>
        </authorList>
    </citation>
    <scope>NUCLEOTIDE SEQUENCE [LARGE SCALE GENOMIC DNA]</scope>
    <source>
        <strain evidence="2 3">NCIMB 8003</strain>
    </source>
</reference>
<dbReference type="GO" id="GO:0006749">
    <property type="term" value="P:glutathione metabolic process"/>
    <property type="evidence" value="ECO:0007669"/>
    <property type="project" value="TreeGrafter"/>
</dbReference>
<dbReference type="GO" id="GO:0004364">
    <property type="term" value="F:glutathione transferase activity"/>
    <property type="evidence" value="ECO:0007669"/>
    <property type="project" value="TreeGrafter"/>
</dbReference>
<dbReference type="Pfam" id="PF13417">
    <property type="entry name" value="GST_N_3"/>
    <property type="match status" value="1"/>
</dbReference>
<dbReference type="InterPro" id="IPR040079">
    <property type="entry name" value="Glutathione_S-Trfase"/>
</dbReference>
<dbReference type="HOGENOM" id="CLU_011226_0_4_6"/>
<keyword evidence="2" id="KW-0808">Transferase</keyword>
<organism evidence="2 3">
    <name type="scientific">Azotobacter chroococcum NCIMB 8003</name>
    <dbReference type="NCBI Taxonomy" id="1328314"/>
    <lineage>
        <taxon>Bacteria</taxon>
        <taxon>Pseudomonadati</taxon>
        <taxon>Pseudomonadota</taxon>
        <taxon>Gammaproteobacteria</taxon>
        <taxon>Pseudomonadales</taxon>
        <taxon>Pseudomonadaceae</taxon>
        <taxon>Azotobacter</taxon>
    </lineage>
</organism>
<dbReference type="SFLD" id="SFLDS00019">
    <property type="entry name" value="Glutathione_Transferase_(cytos"/>
    <property type="match status" value="1"/>
</dbReference>
<keyword evidence="3" id="KW-1185">Reference proteome</keyword>
<dbReference type="SUPFAM" id="SSF47616">
    <property type="entry name" value="GST C-terminal domain-like"/>
    <property type="match status" value="1"/>
</dbReference>
<dbReference type="InterPro" id="IPR036282">
    <property type="entry name" value="Glutathione-S-Trfase_C_sf"/>
</dbReference>
<evidence type="ECO:0000313" key="2">
    <source>
        <dbReference type="EMBL" id="AJE20066.1"/>
    </source>
</evidence>
<feature type="domain" description="GST N-terminal" evidence="1">
    <location>
        <begin position="9"/>
        <end position="85"/>
    </location>
</feature>
<proteinExistence type="predicted"/>
<dbReference type="PROSITE" id="PS50404">
    <property type="entry name" value="GST_NTER"/>
    <property type="match status" value="1"/>
</dbReference>
<dbReference type="CDD" id="cd03038">
    <property type="entry name" value="GST_N_etherase_LigE"/>
    <property type="match status" value="1"/>
</dbReference>
<evidence type="ECO:0000313" key="3">
    <source>
        <dbReference type="Proteomes" id="UP000068210"/>
    </source>
</evidence>
<dbReference type="Proteomes" id="UP000068210">
    <property type="component" value="Chromosome"/>
</dbReference>
<sequence length="230" mass="25796">MDMRELYELCGTAPEVVFSPYCWRVRLALAHKGLDFVSRPVCFTDKEALAFSGQKLVPVLRDGETTLHDSLAIFRYLDERYPGHSLLGGASGESRLRLIDQLIAQDLRPALFRLLVLRIQACIDPADRDYFRQSREKSLGMSLEAFADREAGQAQLARALQPLNAQLAGHRWLDGAAPGGADYLIGGFFFWAWSLGEQPWPEDSPVGAWFRRLLAFCEERLGPVQRAAAI</sequence>
<dbReference type="InterPro" id="IPR036249">
    <property type="entry name" value="Thioredoxin-like_sf"/>
</dbReference>
<dbReference type="GO" id="GO:0016034">
    <property type="term" value="F:maleylacetoacetate isomerase activity"/>
    <property type="evidence" value="ECO:0007669"/>
    <property type="project" value="TreeGrafter"/>
</dbReference>
<dbReference type="PANTHER" id="PTHR42673">
    <property type="entry name" value="MALEYLACETOACETATE ISOMERASE"/>
    <property type="match status" value="1"/>
</dbReference>
<protein>
    <submittedName>
        <fullName evidence="2">Glutathione S-transferase domain-containing protein</fullName>
    </submittedName>
</protein>
<dbReference type="STRING" id="1328314.Achr_5670"/>
<dbReference type="KEGG" id="acx:Achr_5670"/>
<dbReference type="InterPro" id="IPR004045">
    <property type="entry name" value="Glutathione_S-Trfase_N"/>
</dbReference>
<dbReference type="InterPro" id="IPR054416">
    <property type="entry name" value="GST_UstS-like_C"/>
</dbReference>
<evidence type="ECO:0000259" key="1">
    <source>
        <dbReference type="PROSITE" id="PS50404"/>
    </source>
</evidence>
<name>A0A0C4WJL1_9GAMM</name>
<dbReference type="Gene3D" id="1.20.1050.10">
    <property type="match status" value="1"/>
</dbReference>
<dbReference type="PANTHER" id="PTHR42673:SF4">
    <property type="entry name" value="MALEYLACETOACETATE ISOMERASE"/>
    <property type="match status" value="1"/>
</dbReference>
<accession>A0A0C4WJL1</accession>
<dbReference type="Gene3D" id="3.40.30.10">
    <property type="entry name" value="Glutaredoxin"/>
    <property type="match status" value="1"/>
</dbReference>
<dbReference type="EMBL" id="CP010415">
    <property type="protein sequence ID" value="AJE20066.1"/>
    <property type="molecule type" value="Genomic_DNA"/>
</dbReference>